<dbReference type="EMBL" id="CP015622">
    <property type="protein sequence ID" value="ANE03279.1"/>
    <property type="molecule type" value="Genomic_DNA"/>
</dbReference>
<organism evidence="2 3">
    <name type="scientific">Corynebacterium crudilactis</name>
    <dbReference type="NCBI Taxonomy" id="1652495"/>
    <lineage>
        <taxon>Bacteria</taxon>
        <taxon>Bacillati</taxon>
        <taxon>Actinomycetota</taxon>
        <taxon>Actinomycetes</taxon>
        <taxon>Mycobacteriales</taxon>
        <taxon>Corynebacteriaceae</taxon>
        <taxon>Corynebacterium</taxon>
    </lineage>
</organism>
<keyword evidence="3" id="KW-1185">Reference proteome</keyword>
<evidence type="ECO:0000256" key="1">
    <source>
        <dbReference type="SAM" id="MobiDB-lite"/>
    </source>
</evidence>
<protein>
    <submittedName>
        <fullName evidence="2">Uncharacterized protein</fullName>
    </submittedName>
</protein>
<gene>
    <name evidence="2" type="ORF">ccrud_02990</name>
</gene>
<proteinExistence type="predicted"/>
<dbReference type="STRING" id="1652495.ccrud_02990"/>
<dbReference type="KEGG" id="ccjz:ccrud_02990"/>
<feature type="region of interest" description="Disordered" evidence="1">
    <location>
        <begin position="53"/>
        <end position="83"/>
    </location>
</feature>
<dbReference type="AlphaFoldDB" id="A0A172QRH0"/>
<accession>A0A172QRH0</accession>
<reference evidence="2 3" key="1">
    <citation type="submission" date="2016-05" db="EMBL/GenBank/DDBJ databases">
        <title>Complete genome sequence of Corynebacterium crudilactis, a new Corynebacterium species isolated from raw cow's milk.</title>
        <authorList>
            <person name="Christian R."/>
            <person name="Zimmermann J."/>
            <person name="Lipski A."/>
            <person name="Kalinowski J."/>
        </authorList>
    </citation>
    <scope>NUCLEOTIDE SEQUENCE [LARGE SCALE GENOMIC DNA]</scope>
    <source>
        <strain evidence="2 3">JZ16</strain>
    </source>
</reference>
<evidence type="ECO:0000313" key="3">
    <source>
        <dbReference type="Proteomes" id="UP000076929"/>
    </source>
</evidence>
<name>A0A172QRH0_9CORY</name>
<sequence length="83" mass="9437">MVAVEYAEFLQKFRERTAQRMEEFEKSLASTQQKISSAAMAVEVEEADKKKRVTVSDVSDKPVSMIRRSTRSRGPVKSVLRDA</sequence>
<dbReference type="Proteomes" id="UP000076929">
    <property type="component" value="Chromosome"/>
</dbReference>
<dbReference type="OrthoDB" id="4421812at2"/>
<evidence type="ECO:0000313" key="2">
    <source>
        <dbReference type="EMBL" id="ANE03279.1"/>
    </source>
</evidence>